<dbReference type="EMBL" id="CP003273">
    <property type="protein sequence ID" value="AGL03509.1"/>
    <property type="molecule type" value="Genomic_DNA"/>
</dbReference>
<dbReference type="PANTHER" id="PTHR34354:SF1">
    <property type="entry name" value="NADPH-DEPENDENT 7-CYANO-7-DEAZAGUANINE REDUCTASE"/>
    <property type="match status" value="1"/>
</dbReference>
<evidence type="ECO:0000313" key="7">
    <source>
        <dbReference type="Proteomes" id="UP000013520"/>
    </source>
</evidence>
<dbReference type="HOGENOM" id="CLU_102489_1_0_9"/>
<dbReference type="Proteomes" id="UP000013520">
    <property type="component" value="Chromosome"/>
</dbReference>
<dbReference type="RefSeq" id="WP_006521438.1">
    <property type="nucleotide sequence ID" value="NC_021184.1"/>
</dbReference>
<dbReference type="PANTHER" id="PTHR34354">
    <property type="entry name" value="NADPH-DEPENDENT 7-CYANO-7-DEAZAGUANINE REDUCTASE"/>
    <property type="match status" value="1"/>
</dbReference>
<dbReference type="eggNOG" id="COG0780">
    <property type="taxonomic scope" value="Bacteria"/>
</dbReference>
<comment type="catalytic activity">
    <reaction evidence="5">
        <text>7-aminomethyl-7-carbaguanine + 2 NADP(+) = 7-cyano-7-carbaguanine + 2 NADPH + 3 H(+)</text>
        <dbReference type="Rhea" id="RHEA:13409"/>
        <dbReference type="ChEBI" id="CHEBI:15378"/>
        <dbReference type="ChEBI" id="CHEBI:45075"/>
        <dbReference type="ChEBI" id="CHEBI:57783"/>
        <dbReference type="ChEBI" id="CHEBI:58349"/>
        <dbReference type="ChEBI" id="CHEBI:58703"/>
        <dbReference type="EC" id="1.7.1.13"/>
    </reaction>
</comment>
<keyword evidence="4 5" id="KW-0560">Oxidoreductase</keyword>
<dbReference type="GO" id="GO:0008616">
    <property type="term" value="P:tRNA queuosine(34) biosynthetic process"/>
    <property type="evidence" value="ECO:0007669"/>
    <property type="project" value="UniProtKB-UniRule"/>
</dbReference>
<keyword evidence="3 5" id="KW-0521">NADP</keyword>
<dbReference type="AlphaFoldDB" id="R4KLI7"/>
<comment type="subcellular location">
    <subcellularLocation>
        <location evidence="5">Cytoplasm</location>
    </subcellularLocation>
</comment>
<dbReference type="Pfam" id="PF14489">
    <property type="entry name" value="QueF"/>
    <property type="match status" value="1"/>
</dbReference>
<keyword evidence="2 5" id="KW-0671">Queuosine biosynthesis</keyword>
<sequence>MSQFEFEILGKSVREPCRKLEVFPKPVGVQKVILESDEVTSLCPVTGQPDWETVMIEYLPNKFCIESKSLKLYLWSYRNEGVFCEALAAQIAEDVDAACKPFGCKVTVTQKPRGGITITAKAVVGKFHPIEHEENLILG</sequence>
<dbReference type="InterPro" id="IPR050084">
    <property type="entry name" value="NADPH_dep_7-cyano-7-deazaG_red"/>
</dbReference>
<dbReference type="UniPathway" id="UPA00392"/>
<dbReference type="SUPFAM" id="SSF55620">
    <property type="entry name" value="Tetrahydrobiopterin biosynthesis enzymes-like"/>
    <property type="match status" value="1"/>
</dbReference>
<gene>
    <name evidence="5" type="primary">queF</name>
    <name evidence="6" type="ORF">Desgi_4262</name>
</gene>
<organism evidence="6 7">
    <name type="scientific">Desulfoscipio gibsoniae DSM 7213</name>
    <dbReference type="NCBI Taxonomy" id="767817"/>
    <lineage>
        <taxon>Bacteria</taxon>
        <taxon>Bacillati</taxon>
        <taxon>Bacillota</taxon>
        <taxon>Clostridia</taxon>
        <taxon>Eubacteriales</taxon>
        <taxon>Desulfallaceae</taxon>
        <taxon>Desulfoscipio</taxon>
    </lineage>
</organism>
<dbReference type="GO" id="GO:0005737">
    <property type="term" value="C:cytoplasm"/>
    <property type="evidence" value="ECO:0007669"/>
    <property type="project" value="UniProtKB-SubCell"/>
</dbReference>
<dbReference type="Gene3D" id="3.30.1130.10">
    <property type="match status" value="1"/>
</dbReference>
<comment type="function">
    <text evidence="5">Catalyzes the NADPH-dependent reduction of 7-cyano-7-deazaguanine (preQ0) to 7-aminomethyl-7-deazaguanine (preQ1).</text>
</comment>
<feature type="binding site" evidence="5">
    <location>
        <begin position="65"/>
        <end position="67"/>
    </location>
    <ligand>
        <name>substrate</name>
    </ligand>
</feature>
<feature type="active site" description="Proton donor" evidence="5">
    <location>
        <position position="50"/>
    </location>
</feature>
<dbReference type="STRING" id="767817.Desgi_4262"/>
<accession>R4KLI7</accession>
<dbReference type="InterPro" id="IPR029500">
    <property type="entry name" value="QueF"/>
</dbReference>
<dbReference type="InterPro" id="IPR043133">
    <property type="entry name" value="GTP-CH-I_C/QueF"/>
</dbReference>
<dbReference type="NCBIfam" id="TIGR03139">
    <property type="entry name" value="QueF-II"/>
    <property type="match status" value="1"/>
</dbReference>
<comment type="pathway">
    <text evidence="5">tRNA modification; tRNA-queuosine biosynthesis.</text>
</comment>
<evidence type="ECO:0000256" key="5">
    <source>
        <dbReference type="HAMAP-Rule" id="MF_00818"/>
    </source>
</evidence>
<feature type="active site" description="Thioimide intermediate" evidence="5">
    <location>
        <position position="43"/>
    </location>
</feature>
<dbReference type="OrthoDB" id="9795077at2"/>
<reference evidence="6 7" key="1">
    <citation type="submission" date="2012-01" db="EMBL/GenBank/DDBJ databases">
        <title>Complete sequence of Desulfotomaculum gibsoniae DSM 7213.</title>
        <authorList>
            <consortium name="US DOE Joint Genome Institute"/>
            <person name="Lucas S."/>
            <person name="Han J."/>
            <person name="Lapidus A."/>
            <person name="Cheng J.-F."/>
            <person name="Goodwin L."/>
            <person name="Pitluck S."/>
            <person name="Peters L."/>
            <person name="Ovchinnikova G."/>
            <person name="Teshima H."/>
            <person name="Detter J.C."/>
            <person name="Han C."/>
            <person name="Tapia R."/>
            <person name="Land M."/>
            <person name="Hauser L."/>
            <person name="Kyrpides N."/>
            <person name="Ivanova N."/>
            <person name="Pagani I."/>
            <person name="Parshina S."/>
            <person name="Plugge C."/>
            <person name="Muyzer G."/>
            <person name="Kuever J."/>
            <person name="Ivanova A."/>
            <person name="Nazina T."/>
            <person name="Klenk H.-P."/>
            <person name="Brambilla E."/>
            <person name="Spring S."/>
            <person name="Stams A.F."/>
            <person name="Woyke T."/>
        </authorList>
    </citation>
    <scope>NUCLEOTIDE SEQUENCE [LARGE SCALE GENOMIC DNA]</scope>
    <source>
        <strain evidence="6 7">DSM 7213</strain>
    </source>
</reference>
<dbReference type="InterPro" id="IPR016856">
    <property type="entry name" value="QueF_type1"/>
</dbReference>
<protein>
    <recommendedName>
        <fullName evidence="5">NADPH-dependent 7-cyano-7-deazaguanine reductase</fullName>
        <ecNumber evidence="5">1.7.1.13</ecNumber>
    </recommendedName>
    <alternativeName>
        <fullName evidence="5">7-cyano-7-carbaguanine reductase</fullName>
    </alternativeName>
    <alternativeName>
        <fullName evidence="5">NADPH-dependent nitrile oxidoreductase</fullName>
    </alternativeName>
    <alternativeName>
        <fullName evidence="5">PreQ(0) reductase</fullName>
    </alternativeName>
</protein>
<proteinExistence type="inferred from homology"/>
<dbReference type="HAMAP" id="MF_00818">
    <property type="entry name" value="QueF_type1"/>
    <property type="match status" value="1"/>
</dbReference>
<evidence type="ECO:0000256" key="2">
    <source>
        <dbReference type="ARBA" id="ARBA00022785"/>
    </source>
</evidence>
<evidence type="ECO:0000256" key="3">
    <source>
        <dbReference type="ARBA" id="ARBA00022857"/>
    </source>
</evidence>
<comment type="similarity">
    <text evidence="5">Belongs to the GTP cyclohydrolase I family. QueF type 1 subfamily.</text>
</comment>
<evidence type="ECO:0000256" key="4">
    <source>
        <dbReference type="ARBA" id="ARBA00023002"/>
    </source>
</evidence>
<dbReference type="EC" id="1.7.1.13" evidence="5"/>
<dbReference type="KEGG" id="dgi:Desgi_4262"/>
<keyword evidence="1 5" id="KW-0963">Cytoplasm</keyword>
<evidence type="ECO:0000256" key="1">
    <source>
        <dbReference type="ARBA" id="ARBA00022490"/>
    </source>
</evidence>
<keyword evidence="7" id="KW-1185">Reference proteome</keyword>
<dbReference type="GO" id="GO:0033739">
    <property type="term" value="F:preQ1 synthase activity"/>
    <property type="evidence" value="ECO:0007669"/>
    <property type="project" value="UniProtKB-UniRule"/>
</dbReference>
<evidence type="ECO:0000313" key="6">
    <source>
        <dbReference type="EMBL" id="AGL03509.1"/>
    </source>
</evidence>
<comment type="caution">
    <text evidence="5">Lacks conserved residue(s) required for the propagation of feature annotation.</text>
</comment>
<name>R4KLI7_9FIRM</name>